<reference evidence="1 2" key="1">
    <citation type="submission" date="2024-01" db="EMBL/GenBank/DDBJ databases">
        <title>The complete chloroplast genome sequence of Lithospermum erythrorhizon: insights into the phylogenetic relationship among Boraginaceae species and the maternal lineages of purple gromwells.</title>
        <authorList>
            <person name="Okada T."/>
            <person name="Watanabe K."/>
        </authorList>
    </citation>
    <scope>NUCLEOTIDE SEQUENCE [LARGE SCALE GENOMIC DNA]</scope>
</reference>
<comment type="caution">
    <text evidence="1">The sequence shown here is derived from an EMBL/GenBank/DDBJ whole genome shotgun (WGS) entry which is preliminary data.</text>
</comment>
<dbReference type="Proteomes" id="UP001454036">
    <property type="component" value="Unassembled WGS sequence"/>
</dbReference>
<keyword evidence="2" id="KW-1185">Reference proteome</keyword>
<evidence type="ECO:0000313" key="2">
    <source>
        <dbReference type="Proteomes" id="UP001454036"/>
    </source>
</evidence>
<accession>A0AAV3PT29</accession>
<dbReference type="AlphaFoldDB" id="A0AAV3PT29"/>
<evidence type="ECO:0008006" key="3">
    <source>
        <dbReference type="Google" id="ProtNLM"/>
    </source>
</evidence>
<protein>
    <recommendedName>
        <fullName evidence="3">Gag-pol polyprotein</fullName>
    </recommendedName>
</protein>
<proteinExistence type="predicted"/>
<evidence type="ECO:0000313" key="1">
    <source>
        <dbReference type="EMBL" id="GAA0153072.1"/>
    </source>
</evidence>
<name>A0AAV3PT29_LITER</name>
<dbReference type="EMBL" id="BAABME010002109">
    <property type="protein sequence ID" value="GAA0153072.1"/>
    <property type="molecule type" value="Genomic_DNA"/>
</dbReference>
<dbReference type="Pfam" id="PF14223">
    <property type="entry name" value="Retrotran_gag_2"/>
    <property type="match status" value="1"/>
</dbReference>
<sequence>MANEAFALGEPISNEKQVRKVLRSIPPRFESKVTSIEEAQDLSIMRLDDLIRNLTTYEMKIDSTEPAKKKGIALSVSHRKGSIKNRLQEEKTPVVLTNGLTVERGTTSS</sequence>
<organism evidence="1 2">
    <name type="scientific">Lithospermum erythrorhizon</name>
    <name type="common">Purple gromwell</name>
    <name type="synonym">Lithospermum officinale var. erythrorhizon</name>
    <dbReference type="NCBI Taxonomy" id="34254"/>
    <lineage>
        <taxon>Eukaryota</taxon>
        <taxon>Viridiplantae</taxon>
        <taxon>Streptophyta</taxon>
        <taxon>Embryophyta</taxon>
        <taxon>Tracheophyta</taxon>
        <taxon>Spermatophyta</taxon>
        <taxon>Magnoliopsida</taxon>
        <taxon>eudicotyledons</taxon>
        <taxon>Gunneridae</taxon>
        <taxon>Pentapetalae</taxon>
        <taxon>asterids</taxon>
        <taxon>lamiids</taxon>
        <taxon>Boraginales</taxon>
        <taxon>Boraginaceae</taxon>
        <taxon>Boraginoideae</taxon>
        <taxon>Lithospermeae</taxon>
        <taxon>Lithospermum</taxon>
    </lineage>
</organism>
<gene>
    <name evidence="1" type="ORF">LIER_11394</name>
</gene>